<dbReference type="Proteomes" id="UP000190274">
    <property type="component" value="Chromosome E"/>
</dbReference>
<dbReference type="OrthoDB" id="2094269at2759"/>
<dbReference type="GO" id="GO:0005737">
    <property type="term" value="C:cytoplasm"/>
    <property type="evidence" value="ECO:0007669"/>
    <property type="project" value="TreeGrafter"/>
</dbReference>
<sequence>MSAPKLLFLHGFLQNGKVFSEKSSGIRKLLKKANIQCDYLDGPTTLQKTDLPFELDDEKWEATTQAQLNKSWFYHSEVSKDLDISNAIQSVCDYIRVNGPYDGIVGFSQGAAIATIVANRITELIPEHPPFKVGLIFSGYSFTEPDPRHEGQLRIAEKFQTSFAPQAASPTKMLFVWGAADQAVPATRSKYLYNLYVNREDSPVLAKYYEHPGGHMVPNKKDILRPIVEEISSALGSPVA</sequence>
<dbReference type="AlphaFoldDB" id="A0A1G4JCW2"/>
<evidence type="ECO:0000313" key="3">
    <source>
        <dbReference type="EMBL" id="SCU88005.1"/>
    </source>
</evidence>
<feature type="domain" description="Serine hydrolase" evidence="2">
    <location>
        <begin position="3"/>
        <end position="226"/>
    </location>
</feature>
<evidence type="ECO:0000313" key="4">
    <source>
        <dbReference type="Proteomes" id="UP000190274"/>
    </source>
</evidence>
<gene>
    <name evidence="3" type="ORF">LADA_0E07580G</name>
</gene>
<keyword evidence="1" id="KW-0378">Hydrolase</keyword>
<dbReference type="InterPro" id="IPR050593">
    <property type="entry name" value="LovG"/>
</dbReference>
<dbReference type="GO" id="GO:0004622">
    <property type="term" value="F:phosphatidylcholine lysophospholipase activity"/>
    <property type="evidence" value="ECO:0007669"/>
    <property type="project" value="EnsemblFungi"/>
</dbReference>
<dbReference type="GO" id="GO:0006915">
    <property type="term" value="P:apoptotic process"/>
    <property type="evidence" value="ECO:0007669"/>
    <property type="project" value="EnsemblFungi"/>
</dbReference>
<reference evidence="4" key="1">
    <citation type="submission" date="2016-03" db="EMBL/GenBank/DDBJ databases">
        <authorList>
            <person name="Devillers H."/>
        </authorList>
    </citation>
    <scope>NUCLEOTIDE SEQUENCE [LARGE SCALE GENOMIC DNA]</scope>
</reference>
<name>A0A1G4JCW2_9SACH</name>
<dbReference type="PANTHER" id="PTHR48070:SF9">
    <property type="entry name" value="FAMILY OF SERINE HYDROLASES 1"/>
    <property type="match status" value="1"/>
</dbReference>
<dbReference type="Pfam" id="PF03959">
    <property type="entry name" value="FSH1"/>
    <property type="match status" value="1"/>
</dbReference>
<proteinExistence type="predicted"/>
<dbReference type="EMBL" id="LT598455">
    <property type="protein sequence ID" value="SCU88005.1"/>
    <property type="molecule type" value="Genomic_DNA"/>
</dbReference>
<organism evidence="3 4">
    <name type="scientific">Lachancea dasiensis</name>
    <dbReference type="NCBI Taxonomy" id="1072105"/>
    <lineage>
        <taxon>Eukaryota</taxon>
        <taxon>Fungi</taxon>
        <taxon>Dikarya</taxon>
        <taxon>Ascomycota</taxon>
        <taxon>Saccharomycotina</taxon>
        <taxon>Saccharomycetes</taxon>
        <taxon>Saccharomycetales</taxon>
        <taxon>Saccharomycetaceae</taxon>
        <taxon>Lachancea</taxon>
    </lineage>
</organism>
<dbReference type="GO" id="GO:0005634">
    <property type="term" value="C:nucleus"/>
    <property type="evidence" value="ECO:0007669"/>
    <property type="project" value="TreeGrafter"/>
</dbReference>
<dbReference type="SUPFAM" id="SSF53474">
    <property type="entry name" value="alpha/beta-Hydrolases"/>
    <property type="match status" value="1"/>
</dbReference>
<evidence type="ECO:0000259" key="2">
    <source>
        <dbReference type="Pfam" id="PF03959"/>
    </source>
</evidence>
<protein>
    <submittedName>
        <fullName evidence="3">LADA_0E07580g1_1</fullName>
    </submittedName>
</protein>
<dbReference type="Gene3D" id="3.40.50.1820">
    <property type="entry name" value="alpha/beta hydrolase"/>
    <property type="match status" value="1"/>
</dbReference>
<dbReference type="InterPro" id="IPR029058">
    <property type="entry name" value="AB_hydrolase_fold"/>
</dbReference>
<keyword evidence="4" id="KW-1185">Reference proteome</keyword>
<dbReference type="InterPro" id="IPR005645">
    <property type="entry name" value="FSH-like_dom"/>
</dbReference>
<dbReference type="PANTHER" id="PTHR48070">
    <property type="entry name" value="ESTERASE OVCA2"/>
    <property type="match status" value="1"/>
</dbReference>
<accession>A0A1G4JCW2</accession>
<evidence type="ECO:0000256" key="1">
    <source>
        <dbReference type="ARBA" id="ARBA00022801"/>
    </source>
</evidence>